<dbReference type="AlphaFoldDB" id="C1EJI7"/>
<dbReference type="RefSeq" id="XP_002506980.1">
    <property type="nucleotide sequence ID" value="XM_002506934.1"/>
</dbReference>
<proteinExistence type="predicted"/>
<feature type="non-terminal residue" evidence="1">
    <location>
        <position position="1"/>
    </location>
</feature>
<dbReference type="KEGG" id="mis:MICPUN_64951"/>
<evidence type="ECO:0008006" key="3">
    <source>
        <dbReference type="Google" id="ProtNLM"/>
    </source>
</evidence>
<reference evidence="1 2" key="1">
    <citation type="journal article" date="2009" name="Science">
        <title>Green evolution and dynamic adaptations revealed by genomes of the marine picoeukaryotes Micromonas.</title>
        <authorList>
            <person name="Worden A.Z."/>
            <person name="Lee J.H."/>
            <person name="Mock T."/>
            <person name="Rouze P."/>
            <person name="Simmons M.P."/>
            <person name="Aerts A.L."/>
            <person name="Allen A.E."/>
            <person name="Cuvelier M.L."/>
            <person name="Derelle E."/>
            <person name="Everett M.V."/>
            <person name="Foulon E."/>
            <person name="Grimwood J."/>
            <person name="Gundlach H."/>
            <person name="Henrissat B."/>
            <person name="Napoli C."/>
            <person name="McDonald S.M."/>
            <person name="Parker M.S."/>
            <person name="Rombauts S."/>
            <person name="Salamov A."/>
            <person name="Von Dassow P."/>
            <person name="Badger J.H."/>
            <person name="Coutinho P.M."/>
            <person name="Demir E."/>
            <person name="Dubchak I."/>
            <person name="Gentemann C."/>
            <person name="Eikrem W."/>
            <person name="Gready J.E."/>
            <person name="John U."/>
            <person name="Lanier W."/>
            <person name="Lindquist E.A."/>
            <person name="Lucas S."/>
            <person name="Mayer K.F."/>
            <person name="Moreau H."/>
            <person name="Not F."/>
            <person name="Otillar R."/>
            <person name="Panaud O."/>
            <person name="Pangilinan J."/>
            <person name="Paulsen I."/>
            <person name="Piegu B."/>
            <person name="Poliakov A."/>
            <person name="Robbens S."/>
            <person name="Schmutz J."/>
            <person name="Toulza E."/>
            <person name="Wyss T."/>
            <person name="Zelensky A."/>
            <person name="Zhou K."/>
            <person name="Armbrust E.V."/>
            <person name="Bhattacharya D."/>
            <person name="Goodenough U.W."/>
            <person name="Van de Peer Y."/>
            <person name="Grigoriev I.V."/>
        </authorList>
    </citation>
    <scope>NUCLEOTIDE SEQUENCE [LARGE SCALE GENOMIC DNA]</scope>
    <source>
        <strain evidence="2">RCC299 / NOUM17</strain>
    </source>
</reference>
<dbReference type="Proteomes" id="UP000002009">
    <property type="component" value="Chromosome 17"/>
</dbReference>
<sequence length="469" mass="52336">GRNGHHVKNTTSFGNPSRQQNYRQSHIYHPLGTTTPSISFLNWMLHRGTSNNLVHHRSEDASTQHASKQAAAEPPTAVLMTSVSPTASAAPATAVLPKNAVPPTATVLPNAADGVLPAFIGNETLRFSTVNRGCPQLGGLDVPHEKHCRLQHKPCAPHMRHIHQYNSFYWKYVYENDQGGEGNCQWDAQYGYGRKIVVTYAEGSSRWQLAQRLKESCGNFGIDTFIIHNRQTTKEAGIAFLEDWMDKFPTGIGNWVWKPFLLRFELDRAGPNDVLFWVDSDSVFIQDPTNYFCAAKARSVIIFENGIMDVETTKRDTMISLGGDTLDFAYTNTAVAGYMLVSNDHFGRQFLDIWSSAAVPTAWVRTQAPSTLGTDYFEFSGNPIPYNHQSDQSVVSIVAKLMGLKTYASPTPDTWGLLPEVVLRNRKQAGLPMHDVIRHNHGCDFGLPFWNSELNSTCSYDQWLQAKGI</sequence>
<protein>
    <recommendedName>
        <fullName evidence="3">Nucleotide-diphospho-sugar transferase domain-containing protein</fullName>
    </recommendedName>
</protein>
<dbReference type="GeneID" id="8249868"/>
<dbReference type="EMBL" id="CP001335">
    <property type="protein sequence ID" value="ACO68238.1"/>
    <property type="molecule type" value="Genomic_DNA"/>
</dbReference>
<gene>
    <name evidence="1" type="ORF">MICPUN_64951</name>
</gene>
<evidence type="ECO:0000313" key="1">
    <source>
        <dbReference type="EMBL" id="ACO68238.1"/>
    </source>
</evidence>
<keyword evidence="2" id="KW-1185">Reference proteome</keyword>
<accession>C1EJI7</accession>
<dbReference type="InParanoid" id="C1EJI7"/>
<evidence type="ECO:0000313" key="2">
    <source>
        <dbReference type="Proteomes" id="UP000002009"/>
    </source>
</evidence>
<organism evidence="1 2">
    <name type="scientific">Micromonas commoda (strain RCC299 / NOUM17 / CCMP2709)</name>
    <name type="common">Picoplanktonic green alga</name>
    <dbReference type="NCBI Taxonomy" id="296587"/>
    <lineage>
        <taxon>Eukaryota</taxon>
        <taxon>Viridiplantae</taxon>
        <taxon>Chlorophyta</taxon>
        <taxon>Mamiellophyceae</taxon>
        <taxon>Mamiellales</taxon>
        <taxon>Mamiellaceae</taxon>
        <taxon>Micromonas</taxon>
    </lineage>
</organism>
<name>C1EJI7_MICCC</name>